<evidence type="ECO:0008006" key="4">
    <source>
        <dbReference type="Google" id="ProtNLM"/>
    </source>
</evidence>
<dbReference type="GeneID" id="7270332"/>
<reference evidence="2 3" key="1">
    <citation type="journal article" date="2015" name="Genome Announc.">
        <title>Complete Genome Sequence of Methanosphaerula palustris E1-9CT, a Hydrogenotrophic Methanogen Isolated from a Minerotrophic Fen Peatland.</title>
        <authorList>
            <person name="Cadillo-Quiroz H."/>
            <person name="Browne P."/>
            <person name="Kyrpides N."/>
            <person name="Woyke T."/>
            <person name="Goodwin L."/>
            <person name="Detter C."/>
            <person name="Yavitt J.B."/>
            <person name="Zinder S.H."/>
        </authorList>
    </citation>
    <scope>NUCLEOTIDE SEQUENCE [LARGE SCALE GENOMIC DNA]</scope>
    <source>
        <strain evidence="3">ATCC BAA-1556 / DSM 19958 / E1-9c</strain>
    </source>
</reference>
<dbReference type="RefSeq" id="WP_012618412.1">
    <property type="nucleotide sequence ID" value="NC_011832.1"/>
</dbReference>
<evidence type="ECO:0000313" key="2">
    <source>
        <dbReference type="EMBL" id="ACL17093.1"/>
    </source>
</evidence>
<dbReference type="InterPro" id="IPR052747">
    <property type="entry name" value="TA_system_RelE_toxin"/>
</dbReference>
<dbReference type="KEGG" id="mpl:Mpal_1786"/>
<gene>
    <name evidence="2" type="ordered locus">Mpal_1786</name>
</gene>
<dbReference type="InterPro" id="IPR035093">
    <property type="entry name" value="RelE/ParE_toxin_dom_sf"/>
</dbReference>
<name>B8GK22_METPE</name>
<dbReference type="HOGENOM" id="CLU_155761_3_0_2"/>
<dbReference type="OrthoDB" id="97626at2157"/>
<dbReference type="PANTHER" id="PTHR38813:SF1">
    <property type="entry name" value="TOXIN RELE1-RELATED"/>
    <property type="match status" value="1"/>
</dbReference>
<dbReference type="InterPro" id="IPR007712">
    <property type="entry name" value="RelE/ParE_toxin"/>
</dbReference>
<dbReference type="Gene3D" id="3.30.2310.20">
    <property type="entry name" value="RelE-like"/>
    <property type="match status" value="1"/>
</dbReference>
<proteinExistence type="predicted"/>
<protein>
    <recommendedName>
        <fullName evidence="4">Plasmid stabilization system</fullName>
    </recommendedName>
</protein>
<dbReference type="Proteomes" id="UP000002457">
    <property type="component" value="Chromosome"/>
</dbReference>
<keyword evidence="1" id="KW-1277">Toxin-antitoxin system</keyword>
<organism evidence="2 3">
    <name type="scientific">Methanosphaerula palustris (strain ATCC BAA-1556 / DSM 19958 / E1-9c)</name>
    <dbReference type="NCBI Taxonomy" id="521011"/>
    <lineage>
        <taxon>Archaea</taxon>
        <taxon>Methanobacteriati</taxon>
        <taxon>Methanobacteriota</taxon>
        <taxon>Stenosarchaea group</taxon>
        <taxon>Methanomicrobia</taxon>
        <taxon>Methanomicrobiales</taxon>
        <taxon>Methanoregulaceae</taxon>
        <taxon>Methanosphaerula</taxon>
    </lineage>
</organism>
<dbReference type="AlphaFoldDB" id="B8GK22"/>
<dbReference type="Pfam" id="PF05016">
    <property type="entry name" value="ParE_toxin"/>
    <property type="match status" value="1"/>
</dbReference>
<dbReference type="EMBL" id="CP001338">
    <property type="protein sequence ID" value="ACL17093.1"/>
    <property type="molecule type" value="Genomic_DNA"/>
</dbReference>
<dbReference type="PANTHER" id="PTHR38813">
    <property type="match status" value="1"/>
</dbReference>
<keyword evidence="3" id="KW-1185">Reference proteome</keyword>
<evidence type="ECO:0000256" key="1">
    <source>
        <dbReference type="ARBA" id="ARBA00022649"/>
    </source>
</evidence>
<accession>B8GK22</accession>
<dbReference type="eggNOG" id="arCOG01663">
    <property type="taxonomic scope" value="Archaea"/>
</dbReference>
<sequence>MVYEVVFTHQAERAFAVLPQAARIRIEIALERYAANPFHRQDVKKVRGCPPEKPRYRIRIGEYRATFRIIRNRLVICVLAVGKKEHFEY</sequence>
<dbReference type="SUPFAM" id="SSF143011">
    <property type="entry name" value="RelE-like"/>
    <property type="match status" value="1"/>
</dbReference>
<evidence type="ECO:0000313" key="3">
    <source>
        <dbReference type="Proteomes" id="UP000002457"/>
    </source>
</evidence>